<dbReference type="Proteomes" id="UP000653674">
    <property type="component" value="Unassembled WGS sequence"/>
</dbReference>
<keyword evidence="4" id="KW-1185">Reference proteome</keyword>
<evidence type="ECO:0000256" key="2">
    <source>
        <dbReference type="ARBA" id="ARBA00023002"/>
    </source>
</evidence>
<organism evidence="3 4">
    <name type="scientific">Planosporangium flavigriseum</name>
    <dbReference type="NCBI Taxonomy" id="373681"/>
    <lineage>
        <taxon>Bacteria</taxon>
        <taxon>Bacillati</taxon>
        <taxon>Actinomycetota</taxon>
        <taxon>Actinomycetes</taxon>
        <taxon>Micromonosporales</taxon>
        <taxon>Micromonosporaceae</taxon>
        <taxon>Planosporangium</taxon>
    </lineage>
</organism>
<keyword evidence="2" id="KW-0560">Oxidoreductase</keyword>
<protein>
    <submittedName>
        <fullName evidence="3">Lactate dehydrogenase</fullName>
    </submittedName>
</protein>
<accession>A0A8J3M2K4</accession>
<dbReference type="InterPro" id="IPR036111">
    <property type="entry name" value="Mal/L-sulfo/L-lacto_DH-like_sf"/>
</dbReference>
<dbReference type="RefSeq" id="WP_168079601.1">
    <property type="nucleotide sequence ID" value="NZ_BAAAQJ010000012.1"/>
</dbReference>
<dbReference type="InterPro" id="IPR003767">
    <property type="entry name" value="Malate/L-lactate_DH-like"/>
</dbReference>
<dbReference type="Pfam" id="PF02615">
    <property type="entry name" value="Ldh_2"/>
    <property type="match status" value="1"/>
</dbReference>
<evidence type="ECO:0000256" key="1">
    <source>
        <dbReference type="ARBA" id="ARBA00006056"/>
    </source>
</evidence>
<gene>
    <name evidence="3" type="ORF">Pfl04_39890</name>
</gene>
<dbReference type="Gene3D" id="3.30.1370.60">
    <property type="entry name" value="Hypothetical oxidoreductase yiak, domain 2"/>
    <property type="match status" value="1"/>
</dbReference>
<reference evidence="3" key="1">
    <citation type="submission" date="2021-01" db="EMBL/GenBank/DDBJ databases">
        <title>Whole genome shotgun sequence of Planosporangium flavigriseum NBRC 105377.</title>
        <authorList>
            <person name="Komaki H."/>
            <person name="Tamura T."/>
        </authorList>
    </citation>
    <scope>NUCLEOTIDE SEQUENCE</scope>
    <source>
        <strain evidence="3">NBRC 105377</strain>
    </source>
</reference>
<dbReference type="GO" id="GO:0016491">
    <property type="term" value="F:oxidoreductase activity"/>
    <property type="evidence" value="ECO:0007669"/>
    <property type="project" value="UniProtKB-KW"/>
</dbReference>
<evidence type="ECO:0000313" key="3">
    <source>
        <dbReference type="EMBL" id="GIG75585.1"/>
    </source>
</evidence>
<dbReference type="Gene3D" id="1.10.1530.10">
    <property type="match status" value="1"/>
</dbReference>
<dbReference type="SUPFAM" id="SSF89733">
    <property type="entry name" value="L-sulfolactate dehydrogenase-like"/>
    <property type="match status" value="1"/>
</dbReference>
<comment type="caution">
    <text evidence="3">The sequence shown here is derived from an EMBL/GenBank/DDBJ whole genome shotgun (WGS) entry which is preliminary data.</text>
</comment>
<dbReference type="InterPro" id="IPR043144">
    <property type="entry name" value="Mal/L-sulf/L-lact_DH-like_ah"/>
</dbReference>
<comment type="similarity">
    <text evidence="1">Belongs to the LDH2/MDH2 oxidoreductase family.</text>
</comment>
<dbReference type="InterPro" id="IPR043143">
    <property type="entry name" value="Mal/L-sulf/L-lact_DH-like_NADP"/>
</dbReference>
<dbReference type="AlphaFoldDB" id="A0A8J3M2K4"/>
<dbReference type="EMBL" id="BONU01000033">
    <property type="protein sequence ID" value="GIG75585.1"/>
    <property type="molecule type" value="Genomic_DNA"/>
</dbReference>
<dbReference type="PANTHER" id="PTHR11091:SF0">
    <property type="entry name" value="MALATE DEHYDROGENASE"/>
    <property type="match status" value="1"/>
</dbReference>
<proteinExistence type="inferred from homology"/>
<dbReference type="PANTHER" id="PTHR11091">
    <property type="entry name" value="OXIDOREDUCTASE-RELATED"/>
    <property type="match status" value="1"/>
</dbReference>
<sequence length="352" mass="36221">MSVVPLDVMRDWTIQVLIRVGLTESDAEAVAASLAFAEARGVGTHGLIRLSTYVERIRAGGINKAARIRTEADLGALVIVDADDAPGASSGVYGADLAIERAREYGIGCVIARNGNHFGASAFFTNRIADAGLLGLVACNTESVMCAPFGGRPVLGTNPFAVAVPLPYEQRPQVDMATTTVPQGKLLVAAQNGEDIPLGWAVDTQGRPTTSPAEGLKGALTPAGGPKGFGLAFAVDALVALAGANVSPAVTALNGDPSLSQRQGHLFLAIRADATGSLSEYHERIGQLVNAIHHSGVDGEGVPPLAPGEPELIHERKVDGCVALTDGLLDQLRALAADTEVPLPGPLEAVAN</sequence>
<evidence type="ECO:0000313" key="4">
    <source>
        <dbReference type="Proteomes" id="UP000653674"/>
    </source>
</evidence>
<name>A0A8J3M2K4_9ACTN</name>